<protein>
    <submittedName>
        <fullName evidence="2">HTH-type transcriptional regulator sgrR</fullName>
    </submittedName>
</protein>
<dbReference type="KEGG" id="tpty:NCTC11468_01659"/>
<dbReference type="InterPro" id="IPR000914">
    <property type="entry name" value="SBP_5_dom"/>
</dbReference>
<sequence>MRPAVRFHDGRELTSDDVVTSLARLVSQPLFSHIARVHARGRLTVEITLSQPDACLPLLLTDSAALILPADFASRPDFATLPVGTGPYRVEENNRLHLRMRAFDHYFGLRGLLDEIEVIVWPPALKQAAEASQGKGDVRGQPSAWLSSSLSDIEYISGQAVSLTGHPGEDSGDMFPEKGGYFLLCDSRSPHWQQSPARRWIREILNPYALIQRFIPAIRPLWIPAASLMPDWLHAMSEGEAIRPASLPVGGPETFFGWRFTASILSLKCWPGRCSFCLSSRGSSCN</sequence>
<dbReference type="InterPro" id="IPR039424">
    <property type="entry name" value="SBP_5"/>
</dbReference>
<feature type="domain" description="Solute-binding protein family 5" evidence="1">
    <location>
        <begin position="2"/>
        <end position="145"/>
    </location>
</feature>
<organism evidence="2 3">
    <name type="scientific">Tatumella ptyseos</name>
    <dbReference type="NCBI Taxonomy" id="82987"/>
    <lineage>
        <taxon>Bacteria</taxon>
        <taxon>Pseudomonadati</taxon>
        <taxon>Pseudomonadota</taxon>
        <taxon>Gammaproteobacteria</taxon>
        <taxon>Enterobacterales</taxon>
        <taxon>Erwiniaceae</taxon>
        <taxon>Tatumella</taxon>
    </lineage>
</organism>
<dbReference type="GO" id="GO:0015833">
    <property type="term" value="P:peptide transport"/>
    <property type="evidence" value="ECO:0007669"/>
    <property type="project" value="TreeGrafter"/>
</dbReference>
<reference evidence="2 3" key="1">
    <citation type="submission" date="2018-06" db="EMBL/GenBank/DDBJ databases">
        <authorList>
            <consortium name="Pathogen Informatics"/>
            <person name="Doyle S."/>
        </authorList>
    </citation>
    <scope>NUCLEOTIDE SEQUENCE [LARGE SCALE GENOMIC DNA]</scope>
    <source>
        <strain evidence="2 3">NCTC11468</strain>
    </source>
</reference>
<dbReference type="EMBL" id="LS483499">
    <property type="protein sequence ID" value="SQK74567.1"/>
    <property type="molecule type" value="Genomic_DNA"/>
</dbReference>
<dbReference type="Gene3D" id="3.40.190.10">
    <property type="entry name" value="Periplasmic binding protein-like II"/>
    <property type="match status" value="1"/>
</dbReference>
<evidence type="ECO:0000313" key="2">
    <source>
        <dbReference type="EMBL" id="SQK74567.1"/>
    </source>
</evidence>
<evidence type="ECO:0000259" key="1">
    <source>
        <dbReference type="Pfam" id="PF00496"/>
    </source>
</evidence>
<dbReference type="PANTHER" id="PTHR30290:SF72">
    <property type="entry name" value="HTH-TYPE TRANSCRIPTIONAL REGULATOR SGRR"/>
    <property type="match status" value="1"/>
</dbReference>
<dbReference type="AlphaFoldDB" id="A0A2X5NP01"/>
<dbReference type="GO" id="GO:1904680">
    <property type="term" value="F:peptide transmembrane transporter activity"/>
    <property type="evidence" value="ECO:0007669"/>
    <property type="project" value="TreeGrafter"/>
</dbReference>
<name>A0A2X5NP01_9GAMM</name>
<dbReference type="PANTHER" id="PTHR30290">
    <property type="entry name" value="PERIPLASMIC BINDING COMPONENT OF ABC TRANSPORTER"/>
    <property type="match status" value="1"/>
</dbReference>
<gene>
    <name evidence="2" type="primary">sgrR_2</name>
    <name evidence="2" type="ORF">NCTC11468_01659</name>
</gene>
<dbReference type="Pfam" id="PF00496">
    <property type="entry name" value="SBP_bac_5"/>
    <property type="match status" value="1"/>
</dbReference>
<dbReference type="SUPFAM" id="SSF53850">
    <property type="entry name" value="Periplasmic binding protein-like II"/>
    <property type="match status" value="1"/>
</dbReference>
<proteinExistence type="predicted"/>
<dbReference type="Proteomes" id="UP000248758">
    <property type="component" value="Chromosome 1"/>
</dbReference>
<evidence type="ECO:0000313" key="3">
    <source>
        <dbReference type="Proteomes" id="UP000248758"/>
    </source>
</evidence>
<accession>A0A2X5NP01</accession>